<feature type="compositionally biased region" description="Basic and acidic residues" evidence="1">
    <location>
        <begin position="1"/>
        <end position="37"/>
    </location>
</feature>
<protein>
    <submittedName>
        <fullName evidence="2">Unannotated protein</fullName>
    </submittedName>
</protein>
<name>A0A6J7L8A5_9ZZZZ</name>
<accession>A0A6J7L8A5</accession>
<feature type="region of interest" description="Disordered" evidence="1">
    <location>
        <begin position="1"/>
        <end position="65"/>
    </location>
</feature>
<evidence type="ECO:0000313" key="2">
    <source>
        <dbReference type="EMBL" id="CAB4962409.1"/>
    </source>
</evidence>
<dbReference type="AlphaFoldDB" id="A0A6J7L8A5"/>
<sequence length="291" mass="32124">MAERNDRGGKPRREGPAGRSDRGDRARPARDSRDGAPERPAWQTRVTPKVRSDKPKSPPIPEEITPADLLMPIRVQLKTLSVENAEMTARHLAMVDLLIEQDPALAHQHAVAAAARAGRIPVVRETLGITAYRTGDFALALRELLTHRRMTASNDQLPLIVDSERGLGRPERALELARSVDKATLSPTVRVNLAIATSGARLDLGQNDLALAELEIKELDSSRVFEYSPPLFWAYADTLEALGRETEAKKWSALAERAEKAVSPEATGEDEELSIIEEIVIPSMKDWKARD</sequence>
<gene>
    <name evidence="2" type="ORF">UFOPK3837_01140</name>
</gene>
<dbReference type="EMBL" id="CAFBNO010000088">
    <property type="protein sequence ID" value="CAB4962409.1"/>
    <property type="molecule type" value="Genomic_DNA"/>
</dbReference>
<reference evidence="2" key="1">
    <citation type="submission" date="2020-05" db="EMBL/GenBank/DDBJ databases">
        <authorList>
            <person name="Chiriac C."/>
            <person name="Salcher M."/>
            <person name="Ghai R."/>
            <person name="Kavagutti S V."/>
        </authorList>
    </citation>
    <scope>NUCLEOTIDE SEQUENCE</scope>
</reference>
<evidence type="ECO:0000256" key="1">
    <source>
        <dbReference type="SAM" id="MobiDB-lite"/>
    </source>
</evidence>
<proteinExistence type="predicted"/>
<organism evidence="2">
    <name type="scientific">freshwater metagenome</name>
    <dbReference type="NCBI Taxonomy" id="449393"/>
    <lineage>
        <taxon>unclassified sequences</taxon>
        <taxon>metagenomes</taxon>
        <taxon>ecological metagenomes</taxon>
    </lineage>
</organism>